<dbReference type="AlphaFoldDB" id="A0A023BUJ3"/>
<dbReference type="OrthoDB" id="663842at2"/>
<comment type="caution">
    <text evidence="1">The sequence shown here is derived from an EMBL/GenBank/DDBJ whole genome shotgun (WGS) entry which is preliminary data.</text>
</comment>
<dbReference type="STRING" id="1317122.ATO12_16845"/>
<sequence length="165" mass="18994">MKFLFAFISLLSFTMLSIDLDIVRIAYREAAHDKTKVAALNEQLASVNKKDDIVLVAYKGAAITLRAKYEKSLKEKKRLFIEGVSYIEFAIEKSPNAVEPRFIRIGIQENTPRLLKYKSNIKEDKLFLLKQYKTIKPKILKKHIGEYILQSKAFSDEEKAVILVP</sequence>
<gene>
    <name evidence="1" type="ORF">ATO12_16845</name>
</gene>
<name>A0A023BUJ3_9FLAO</name>
<dbReference type="EMBL" id="AQRA01000005">
    <property type="protein sequence ID" value="EZH73604.1"/>
    <property type="molecule type" value="Genomic_DNA"/>
</dbReference>
<dbReference type="Proteomes" id="UP000023541">
    <property type="component" value="Unassembled WGS sequence"/>
</dbReference>
<keyword evidence="2" id="KW-1185">Reference proteome</keyword>
<accession>A0A023BUJ3</accession>
<dbReference type="RefSeq" id="WP_034242336.1">
    <property type="nucleotide sequence ID" value="NZ_AQRA01000005.1"/>
</dbReference>
<dbReference type="eggNOG" id="ENOG5032YX8">
    <property type="taxonomic scope" value="Bacteria"/>
</dbReference>
<organism evidence="1 2">
    <name type="scientific">Aquimarina atlantica</name>
    <dbReference type="NCBI Taxonomy" id="1317122"/>
    <lineage>
        <taxon>Bacteria</taxon>
        <taxon>Pseudomonadati</taxon>
        <taxon>Bacteroidota</taxon>
        <taxon>Flavobacteriia</taxon>
        <taxon>Flavobacteriales</taxon>
        <taxon>Flavobacteriaceae</taxon>
        <taxon>Aquimarina</taxon>
    </lineage>
</organism>
<reference evidence="1 2" key="1">
    <citation type="submission" date="2014-04" db="EMBL/GenBank/DDBJ databases">
        <title>Aquimarina sp. 22II-S11-z7 Genome Sequencing.</title>
        <authorList>
            <person name="Lai Q."/>
        </authorList>
    </citation>
    <scope>NUCLEOTIDE SEQUENCE [LARGE SCALE GENOMIC DNA]</scope>
    <source>
        <strain evidence="1 2">22II-S11-z7</strain>
    </source>
</reference>
<protein>
    <submittedName>
        <fullName evidence="1">Uncharacterized protein</fullName>
    </submittedName>
</protein>
<evidence type="ECO:0000313" key="1">
    <source>
        <dbReference type="EMBL" id="EZH73604.1"/>
    </source>
</evidence>
<proteinExistence type="predicted"/>
<evidence type="ECO:0000313" key="2">
    <source>
        <dbReference type="Proteomes" id="UP000023541"/>
    </source>
</evidence>